<name>A0AAV6T7G3_SOLSE</name>
<feature type="compositionally biased region" description="Basic and acidic residues" evidence="1">
    <location>
        <begin position="171"/>
        <end position="185"/>
    </location>
</feature>
<keyword evidence="3" id="KW-1185">Reference proteome</keyword>
<sequence length="202" mass="22197">MARVDVDVCGYNGRGCGELETGLDERNELRSGFSSPVIFVWAVGGAPCRAVIRTASRRRADASGYSHQLSLIAVIPLPTSSEILPFPRGAVLTEAPGTVISHLFSSGSWDFLILDRFLALGRRNESERNGAHSDSSETDVRTHHIAVKERVLKQRASLFVHVHSELVERRQRAEGAGSAHERAFERPVLPHRTQTMTDSQAS</sequence>
<organism evidence="2 3">
    <name type="scientific">Solea senegalensis</name>
    <name type="common">Senegalese sole</name>
    <dbReference type="NCBI Taxonomy" id="28829"/>
    <lineage>
        <taxon>Eukaryota</taxon>
        <taxon>Metazoa</taxon>
        <taxon>Chordata</taxon>
        <taxon>Craniata</taxon>
        <taxon>Vertebrata</taxon>
        <taxon>Euteleostomi</taxon>
        <taxon>Actinopterygii</taxon>
        <taxon>Neopterygii</taxon>
        <taxon>Teleostei</taxon>
        <taxon>Neoteleostei</taxon>
        <taxon>Acanthomorphata</taxon>
        <taxon>Carangaria</taxon>
        <taxon>Pleuronectiformes</taxon>
        <taxon>Pleuronectoidei</taxon>
        <taxon>Soleidae</taxon>
        <taxon>Solea</taxon>
    </lineage>
</organism>
<feature type="compositionally biased region" description="Polar residues" evidence="1">
    <location>
        <begin position="192"/>
        <end position="202"/>
    </location>
</feature>
<protein>
    <submittedName>
        <fullName evidence="2">Uncharacterized protein</fullName>
    </submittedName>
</protein>
<evidence type="ECO:0000256" key="1">
    <source>
        <dbReference type="SAM" id="MobiDB-lite"/>
    </source>
</evidence>
<evidence type="ECO:0000313" key="2">
    <source>
        <dbReference type="EMBL" id="KAG7525329.1"/>
    </source>
</evidence>
<comment type="caution">
    <text evidence="2">The sequence shown here is derived from an EMBL/GenBank/DDBJ whole genome shotgun (WGS) entry which is preliminary data.</text>
</comment>
<dbReference type="AlphaFoldDB" id="A0AAV6T7G3"/>
<dbReference type="EMBL" id="JAGKHQ010000001">
    <property type="protein sequence ID" value="KAG7525329.1"/>
    <property type="molecule type" value="Genomic_DNA"/>
</dbReference>
<gene>
    <name evidence="2" type="ORF">JOB18_025709</name>
</gene>
<feature type="region of interest" description="Disordered" evidence="1">
    <location>
        <begin position="171"/>
        <end position="202"/>
    </location>
</feature>
<dbReference type="Proteomes" id="UP000693946">
    <property type="component" value="Linkage Group LG1"/>
</dbReference>
<evidence type="ECO:0000313" key="3">
    <source>
        <dbReference type="Proteomes" id="UP000693946"/>
    </source>
</evidence>
<reference evidence="2 3" key="1">
    <citation type="journal article" date="2021" name="Sci. Rep.">
        <title>Chromosome anchoring in Senegalese sole (Solea senegalensis) reveals sex-associated markers and genome rearrangements in flatfish.</title>
        <authorList>
            <person name="Guerrero-Cozar I."/>
            <person name="Gomez-Garrido J."/>
            <person name="Berbel C."/>
            <person name="Martinez-Blanch J.F."/>
            <person name="Alioto T."/>
            <person name="Claros M.G."/>
            <person name="Gagnaire P.A."/>
            <person name="Manchado M."/>
        </authorList>
    </citation>
    <scope>NUCLEOTIDE SEQUENCE [LARGE SCALE GENOMIC DNA]</scope>
    <source>
        <strain evidence="2">Sse05_10M</strain>
    </source>
</reference>
<accession>A0AAV6T7G3</accession>
<proteinExistence type="predicted"/>